<keyword evidence="1" id="KW-0175">Coiled coil</keyword>
<comment type="caution">
    <text evidence="2">The sequence shown here is derived from an EMBL/GenBank/DDBJ whole genome shotgun (WGS) entry which is preliminary data.</text>
</comment>
<dbReference type="AlphaFoldDB" id="A0A6A6K7Y6"/>
<proteinExistence type="predicted"/>
<dbReference type="PANTHER" id="PTHR43939">
    <property type="entry name" value="COILED-COIL DOMAIN-CONTAINING PROTEIN 158"/>
    <property type="match status" value="1"/>
</dbReference>
<sequence length="401" mass="45975">MDIQEVIRERDNLFERLEIQSFDHEKLSAKAVQLGLDNEKLQTEVTALQEKLLQKLGNEEHIQRMNGEICRLQDLVCDALKDPGAKDLISGGNSIECLEGLLRKLIENYAPLSLMKPVLKDAVGDHAKEADTNLGEERIRDILDDLESDVALLKRDAEDSTEPNVGVLKKELEEKLSELVLVKEERDRYVEKQQSLICESEALERQKMELQELLNQEEQKSTSVRDKLNVAVRKGKSLIQQRDSLKQTIKEMSTELEHLKSEIKHRENSLAEYELKMRDLITFSDKVEALESESLFLRNRLAESERILQEKEHNLTMVLNTLGDIDLSGEIYNSDPIKKLEQVVNFCRDLHAAVASSEEESRKSRRAAELLLAELNEVQDRNDSLQEELAKVSIELAQLQR</sequence>
<dbReference type="Proteomes" id="UP000467840">
    <property type="component" value="Chromosome 12"/>
</dbReference>
<organism evidence="2 3">
    <name type="scientific">Hevea brasiliensis</name>
    <name type="common">Para rubber tree</name>
    <name type="synonym">Siphonia brasiliensis</name>
    <dbReference type="NCBI Taxonomy" id="3981"/>
    <lineage>
        <taxon>Eukaryota</taxon>
        <taxon>Viridiplantae</taxon>
        <taxon>Streptophyta</taxon>
        <taxon>Embryophyta</taxon>
        <taxon>Tracheophyta</taxon>
        <taxon>Spermatophyta</taxon>
        <taxon>Magnoliopsida</taxon>
        <taxon>eudicotyledons</taxon>
        <taxon>Gunneridae</taxon>
        <taxon>Pentapetalae</taxon>
        <taxon>rosids</taxon>
        <taxon>fabids</taxon>
        <taxon>Malpighiales</taxon>
        <taxon>Euphorbiaceae</taxon>
        <taxon>Crotonoideae</taxon>
        <taxon>Micrandreae</taxon>
        <taxon>Hevea</taxon>
    </lineage>
</organism>
<accession>A0A6A6K7Y6</accession>
<feature type="coiled-coil region" evidence="1">
    <location>
        <begin position="24"/>
        <end position="58"/>
    </location>
</feature>
<reference evidence="2 3" key="1">
    <citation type="journal article" date="2020" name="Mol. Plant">
        <title>The Chromosome-Based Rubber Tree Genome Provides New Insights into Spurge Genome Evolution and Rubber Biosynthesis.</title>
        <authorList>
            <person name="Liu J."/>
            <person name="Shi C."/>
            <person name="Shi C.C."/>
            <person name="Li W."/>
            <person name="Zhang Q.J."/>
            <person name="Zhang Y."/>
            <person name="Li K."/>
            <person name="Lu H.F."/>
            <person name="Shi C."/>
            <person name="Zhu S.T."/>
            <person name="Xiao Z.Y."/>
            <person name="Nan H."/>
            <person name="Yue Y."/>
            <person name="Zhu X.G."/>
            <person name="Wu Y."/>
            <person name="Hong X.N."/>
            <person name="Fan G.Y."/>
            <person name="Tong Y."/>
            <person name="Zhang D."/>
            <person name="Mao C.L."/>
            <person name="Liu Y.L."/>
            <person name="Hao S.J."/>
            <person name="Liu W.Q."/>
            <person name="Lv M.Q."/>
            <person name="Zhang H.B."/>
            <person name="Liu Y."/>
            <person name="Hu-Tang G.R."/>
            <person name="Wang J.P."/>
            <person name="Wang J.H."/>
            <person name="Sun Y.H."/>
            <person name="Ni S.B."/>
            <person name="Chen W.B."/>
            <person name="Zhang X.C."/>
            <person name="Jiao Y.N."/>
            <person name="Eichler E.E."/>
            <person name="Li G.H."/>
            <person name="Liu X."/>
            <person name="Gao L.Z."/>
        </authorList>
    </citation>
    <scope>NUCLEOTIDE SEQUENCE [LARGE SCALE GENOMIC DNA]</scope>
    <source>
        <strain evidence="3">cv. GT1</strain>
        <tissue evidence="2">Leaf</tissue>
    </source>
</reference>
<gene>
    <name evidence="2" type="ORF">GH714_011985</name>
</gene>
<evidence type="ECO:0000256" key="1">
    <source>
        <dbReference type="SAM" id="Coils"/>
    </source>
</evidence>
<evidence type="ECO:0000313" key="2">
    <source>
        <dbReference type="EMBL" id="KAF2283559.1"/>
    </source>
</evidence>
<dbReference type="PANTHER" id="PTHR43939:SF50">
    <property type="entry name" value="NUCLEOPORIN"/>
    <property type="match status" value="1"/>
</dbReference>
<dbReference type="EMBL" id="JAAGAX010000018">
    <property type="protein sequence ID" value="KAF2283559.1"/>
    <property type="molecule type" value="Genomic_DNA"/>
</dbReference>
<feature type="coiled-coil region" evidence="1">
    <location>
        <begin position="193"/>
        <end position="307"/>
    </location>
</feature>
<protein>
    <submittedName>
        <fullName evidence="2">Uncharacterized protein</fullName>
    </submittedName>
</protein>
<name>A0A6A6K7Y6_HEVBR</name>
<keyword evidence="3" id="KW-1185">Reference proteome</keyword>
<feature type="coiled-coil region" evidence="1">
    <location>
        <begin position="368"/>
        <end position="395"/>
    </location>
</feature>
<evidence type="ECO:0000313" key="3">
    <source>
        <dbReference type="Proteomes" id="UP000467840"/>
    </source>
</evidence>